<dbReference type="GO" id="GO:0003677">
    <property type="term" value="F:DNA binding"/>
    <property type="evidence" value="ECO:0007669"/>
    <property type="project" value="InterPro"/>
</dbReference>
<proteinExistence type="predicted"/>
<feature type="domain" description="MADS-box" evidence="1">
    <location>
        <begin position="124"/>
        <end position="174"/>
    </location>
</feature>
<name>M1RVI8_UNCXX</name>
<reference evidence="2" key="1">
    <citation type="journal article" date="2013" name="Environ. Microbiol.">
        <title>Comparative genomic analysis of magnetotactic bacteria from the Deltaproteobacteria provides new insights into magnetite and greigite magnetosome genes required for magnetotaxis.</title>
        <authorList>
            <person name="Lefevre C.T."/>
            <person name="Trubitsyn D."/>
            <person name="Abreu F."/>
            <person name="Kolinko S."/>
            <person name="Jogler C."/>
            <person name="de Almeida L.G."/>
            <person name="de Vasconcelos A.T."/>
            <person name="Kube M."/>
            <person name="Reinhardt R."/>
            <person name="Lins U."/>
            <person name="Pignol D."/>
            <person name="Schuler D."/>
            <person name="Bazylinski D.A."/>
            <person name="Ginet N."/>
        </authorList>
    </citation>
    <scope>NUCLEOTIDE SEQUENCE</scope>
    <source>
        <strain evidence="2">FH-1</strain>
    </source>
</reference>
<organism evidence="2">
    <name type="scientific">bacterium FH-1</name>
    <dbReference type="NCBI Taxonomy" id="1297054"/>
    <lineage>
        <taxon>Bacteria</taxon>
    </lineage>
</organism>
<dbReference type="EMBL" id="KC196893">
    <property type="protein sequence ID" value="AGG16226.1"/>
    <property type="molecule type" value="Genomic_DNA"/>
</dbReference>
<evidence type="ECO:0000313" key="2">
    <source>
        <dbReference type="EMBL" id="AGG16226.1"/>
    </source>
</evidence>
<accession>M1RVI8</accession>
<dbReference type="PROSITE" id="PS50066">
    <property type="entry name" value="MADS_BOX_2"/>
    <property type="match status" value="1"/>
</dbReference>
<protein>
    <submittedName>
        <fullName evidence="2">Magnetosome protein Mad26</fullName>
    </submittedName>
</protein>
<dbReference type="InterPro" id="IPR002100">
    <property type="entry name" value="TF_MADSbox"/>
</dbReference>
<evidence type="ECO:0000259" key="1">
    <source>
        <dbReference type="PROSITE" id="PS50066"/>
    </source>
</evidence>
<dbReference type="AlphaFoldDB" id="M1RVI8"/>
<sequence>MDGMQRERETVSLDMARLESLYQERIEALRQEIAEYDAAGLSLDQEIAASGERMGALRDKQAHLTEEMRLQETQKSARIEQINEITKRLRKAASDTRASKVLKKLLDAELAELGNERAMVLGKLGDLKNGLQRIQSDKQRIVPYGEKQDGMLRQAYQVLKEAQSRFELTIALNK</sequence>
<dbReference type="GO" id="GO:0046983">
    <property type="term" value="F:protein dimerization activity"/>
    <property type="evidence" value="ECO:0007669"/>
    <property type="project" value="InterPro"/>
</dbReference>